<dbReference type="Pfam" id="PF07291">
    <property type="entry name" value="MauE"/>
    <property type="match status" value="1"/>
</dbReference>
<keyword evidence="2 5" id="KW-0812">Transmembrane</keyword>
<dbReference type="InterPro" id="IPR009908">
    <property type="entry name" value="Methylamine_util_MauE"/>
</dbReference>
<sequence length="265" mass="27913">MHEIAAPQPYVIALFLVWAALTKLLSRRAREQAGRTALARLTGPARAVPALMLVGLAELAVAAALLLPPARPVEGAAAVALSTGFLAYLGYAHRVAPTSTCGCLGGHGRPVDRRAFARAGLLLAASVAALWAGPRPLTPPLAALGAAEVVALLALSAELDRHWLVPLRRLLVRLRRPLAAPPPRDVPLETSLRLLYRSPAYCSAAAHLTSDVREVWDEDDVRFVVYAARDRTAVFGVPLGGTDPADVRVALVEGAPLAPPSASRT</sequence>
<feature type="domain" description="Methylamine utilisation protein MauE" evidence="6">
    <location>
        <begin position="9"/>
        <end position="131"/>
    </location>
</feature>
<comment type="subcellular location">
    <subcellularLocation>
        <location evidence="1">Membrane</location>
        <topology evidence="1">Multi-pass membrane protein</topology>
    </subcellularLocation>
</comment>
<comment type="caution">
    <text evidence="7">The sequence shown here is derived from an EMBL/GenBank/DDBJ whole genome shotgun (WGS) entry which is preliminary data.</text>
</comment>
<feature type="transmembrane region" description="Helical" evidence="5">
    <location>
        <begin position="73"/>
        <end position="91"/>
    </location>
</feature>
<feature type="transmembrane region" description="Helical" evidence="5">
    <location>
        <begin position="115"/>
        <end position="134"/>
    </location>
</feature>
<dbReference type="Proteomes" id="UP001612928">
    <property type="component" value="Unassembled WGS sequence"/>
</dbReference>
<evidence type="ECO:0000256" key="3">
    <source>
        <dbReference type="ARBA" id="ARBA00022989"/>
    </source>
</evidence>
<keyword evidence="4 5" id="KW-0472">Membrane</keyword>
<dbReference type="RefSeq" id="WP_397021616.1">
    <property type="nucleotide sequence ID" value="NZ_JBITMB010000004.1"/>
</dbReference>
<evidence type="ECO:0000256" key="4">
    <source>
        <dbReference type="ARBA" id="ARBA00023136"/>
    </source>
</evidence>
<name>A0ABW8A4I6_9ACTN</name>
<keyword evidence="3 5" id="KW-1133">Transmembrane helix</keyword>
<evidence type="ECO:0000256" key="5">
    <source>
        <dbReference type="SAM" id="Phobius"/>
    </source>
</evidence>
<gene>
    <name evidence="7" type="ORF">ACIBP5_17140</name>
</gene>
<keyword evidence="8" id="KW-1185">Reference proteome</keyword>
<evidence type="ECO:0000313" key="7">
    <source>
        <dbReference type="EMBL" id="MFI7441684.1"/>
    </source>
</evidence>
<organism evidence="7 8">
    <name type="scientific">Nonomuraea indica</name>
    <dbReference type="NCBI Taxonomy" id="1581193"/>
    <lineage>
        <taxon>Bacteria</taxon>
        <taxon>Bacillati</taxon>
        <taxon>Actinomycetota</taxon>
        <taxon>Actinomycetes</taxon>
        <taxon>Streptosporangiales</taxon>
        <taxon>Streptosporangiaceae</taxon>
        <taxon>Nonomuraea</taxon>
    </lineage>
</organism>
<proteinExistence type="predicted"/>
<feature type="transmembrane region" description="Helical" evidence="5">
    <location>
        <begin position="47"/>
        <end position="67"/>
    </location>
</feature>
<accession>A0ABW8A4I6</accession>
<evidence type="ECO:0000256" key="1">
    <source>
        <dbReference type="ARBA" id="ARBA00004141"/>
    </source>
</evidence>
<feature type="transmembrane region" description="Helical" evidence="5">
    <location>
        <begin position="6"/>
        <end position="26"/>
    </location>
</feature>
<protein>
    <submittedName>
        <fullName evidence="7">MauE/DoxX family redox-associated membrane protein</fullName>
    </submittedName>
</protein>
<reference evidence="7 8" key="1">
    <citation type="submission" date="2024-10" db="EMBL/GenBank/DDBJ databases">
        <title>The Natural Products Discovery Center: Release of the First 8490 Sequenced Strains for Exploring Actinobacteria Biosynthetic Diversity.</title>
        <authorList>
            <person name="Kalkreuter E."/>
            <person name="Kautsar S.A."/>
            <person name="Yang D."/>
            <person name="Bader C.D."/>
            <person name="Teijaro C.N."/>
            <person name="Fluegel L."/>
            <person name="Davis C.M."/>
            <person name="Simpson J.R."/>
            <person name="Lauterbach L."/>
            <person name="Steele A.D."/>
            <person name="Gui C."/>
            <person name="Meng S."/>
            <person name="Li G."/>
            <person name="Viehrig K."/>
            <person name="Ye F."/>
            <person name="Su P."/>
            <person name="Kiefer A.F."/>
            <person name="Nichols A."/>
            <person name="Cepeda A.J."/>
            <person name="Yan W."/>
            <person name="Fan B."/>
            <person name="Jiang Y."/>
            <person name="Adhikari A."/>
            <person name="Zheng C.-J."/>
            <person name="Schuster L."/>
            <person name="Cowan T.M."/>
            <person name="Smanski M.J."/>
            <person name="Chevrette M.G."/>
            <person name="De Carvalho L.P.S."/>
            <person name="Shen B."/>
        </authorList>
    </citation>
    <scope>NUCLEOTIDE SEQUENCE [LARGE SCALE GENOMIC DNA]</scope>
    <source>
        <strain evidence="7 8">NPDC049503</strain>
    </source>
</reference>
<dbReference type="EMBL" id="JBITMB010000004">
    <property type="protein sequence ID" value="MFI7441684.1"/>
    <property type="molecule type" value="Genomic_DNA"/>
</dbReference>
<evidence type="ECO:0000256" key="2">
    <source>
        <dbReference type="ARBA" id="ARBA00022692"/>
    </source>
</evidence>
<evidence type="ECO:0000313" key="8">
    <source>
        <dbReference type="Proteomes" id="UP001612928"/>
    </source>
</evidence>
<evidence type="ECO:0000259" key="6">
    <source>
        <dbReference type="Pfam" id="PF07291"/>
    </source>
</evidence>